<evidence type="ECO:0000313" key="2">
    <source>
        <dbReference type="EMBL" id="KAL3313806.1"/>
    </source>
</evidence>
<dbReference type="EMBL" id="JBJKFK010001187">
    <property type="protein sequence ID" value="KAL3313806.1"/>
    <property type="molecule type" value="Genomic_DNA"/>
</dbReference>
<name>A0ABD2Q6H8_9PLAT</name>
<keyword evidence="1" id="KW-0472">Membrane</keyword>
<reference evidence="2 3" key="1">
    <citation type="submission" date="2024-11" db="EMBL/GenBank/DDBJ databases">
        <title>Adaptive evolution of stress response genes in parasites aligns with host niche diversity.</title>
        <authorList>
            <person name="Hahn C."/>
            <person name="Resl P."/>
        </authorList>
    </citation>
    <scope>NUCLEOTIDE SEQUENCE [LARGE SCALE GENOMIC DNA]</scope>
    <source>
        <strain evidence="2">EGGRZ-B1_66</strain>
        <tissue evidence="2">Body</tissue>
    </source>
</reference>
<evidence type="ECO:0000256" key="1">
    <source>
        <dbReference type="SAM" id="Phobius"/>
    </source>
</evidence>
<keyword evidence="3" id="KW-1185">Reference proteome</keyword>
<keyword evidence="1" id="KW-0812">Transmembrane</keyword>
<accession>A0ABD2Q6H8</accession>
<protein>
    <submittedName>
        <fullName evidence="2">Uncharacterized protein</fullName>
    </submittedName>
</protein>
<sequence>MLRASQPKREISIYEGRIGRFYDYLRKLEHSIDQECKPGAMFPFDAQAPSWSFKLIAYVASAFTLPFAAAYMHNKG</sequence>
<dbReference type="AlphaFoldDB" id="A0ABD2Q6H8"/>
<organism evidence="2 3">
    <name type="scientific">Cichlidogyrus casuarinus</name>
    <dbReference type="NCBI Taxonomy" id="1844966"/>
    <lineage>
        <taxon>Eukaryota</taxon>
        <taxon>Metazoa</taxon>
        <taxon>Spiralia</taxon>
        <taxon>Lophotrochozoa</taxon>
        <taxon>Platyhelminthes</taxon>
        <taxon>Monogenea</taxon>
        <taxon>Monopisthocotylea</taxon>
        <taxon>Dactylogyridea</taxon>
        <taxon>Ancyrocephalidae</taxon>
        <taxon>Cichlidogyrus</taxon>
    </lineage>
</organism>
<gene>
    <name evidence="2" type="ORF">Ciccas_007592</name>
</gene>
<feature type="transmembrane region" description="Helical" evidence="1">
    <location>
        <begin position="51"/>
        <end position="72"/>
    </location>
</feature>
<proteinExistence type="predicted"/>
<dbReference type="Proteomes" id="UP001626550">
    <property type="component" value="Unassembled WGS sequence"/>
</dbReference>
<keyword evidence="1" id="KW-1133">Transmembrane helix</keyword>
<evidence type="ECO:0000313" key="3">
    <source>
        <dbReference type="Proteomes" id="UP001626550"/>
    </source>
</evidence>
<comment type="caution">
    <text evidence="2">The sequence shown here is derived from an EMBL/GenBank/DDBJ whole genome shotgun (WGS) entry which is preliminary data.</text>
</comment>